<dbReference type="CDD" id="cd05387">
    <property type="entry name" value="BY-kinase"/>
    <property type="match status" value="1"/>
</dbReference>
<dbReference type="Pfam" id="PF10609">
    <property type="entry name" value="ParA"/>
    <property type="match status" value="1"/>
</dbReference>
<evidence type="ECO:0000256" key="2">
    <source>
        <dbReference type="ARBA" id="ARBA00022840"/>
    </source>
</evidence>
<sequence length="274" mass="29222">MEKILKALERAQLEAGHVAAGRSATALRFQAHVQPESAPASRPAPRTRVEPVSEAALAANRLVAGLPEHKLGDTFRVLRTRVLQLLEENDFSTLMIASPNPGDGKSVVAANLAISLAKLATRSVLLVDADLRRPSVHKLFSVSGTPGLVDYLEERAALHECLVRPGIESLVLLPAGPPMENSSELLTGPLMTGLATELKARYPDRIVIYDAPPLLTSDDAIAFSGYVDCGLLVAAEGETPVSDIEQTLMMLSGLPILGTVLNKSNESPRSYYGS</sequence>
<protein>
    <submittedName>
        <fullName evidence="3">Exopolysaccharide biosynthesis protein</fullName>
    </submittedName>
</protein>
<dbReference type="InterPro" id="IPR033756">
    <property type="entry name" value="YlxH/NBP35"/>
</dbReference>
<keyword evidence="4" id="KW-1185">Reference proteome</keyword>
<dbReference type="SUPFAM" id="SSF52540">
    <property type="entry name" value="P-loop containing nucleoside triphosphate hydrolases"/>
    <property type="match status" value="1"/>
</dbReference>
<organism evidence="3 4">
    <name type="scientific">Ferruginivarius sediminum</name>
    <dbReference type="NCBI Taxonomy" id="2661937"/>
    <lineage>
        <taxon>Bacteria</taxon>
        <taxon>Pseudomonadati</taxon>
        <taxon>Pseudomonadota</taxon>
        <taxon>Alphaproteobacteria</taxon>
        <taxon>Rhodospirillales</taxon>
        <taxon>Rhodospirillaceae</taxon>
        <taxon>Ferruginivarius</taxon>
    </lineage>
</organism>
<dbReference type="PANTHER" id="PTHR32309:SF31">
    <property type="entry name" value="CAPSULAR EXOPOLYSACCHARIDE FAMILY"/>
    <property type="match status" value="1"/>
</dbReference>
<accession>A0A369TAE6</accession>
<dbReference type="InterPro" id="IPR050445">
    <property type="entry name" value="Bact_polysacc_biosynth/exp"/>
</dbReference>
<keyword evidence="2" id="KW-0067">ATP-binding</keyword>
<dbReference type="PANTHER" id="PTHR32309">
    <property type="entry name" value="TYROSINE-PROTEIN KINASE"/>
    <property type="match status" value="1"/>
</dbReference>
<evidence type="ECO:0000313" key="4">
    <source>
        <dbReference type="Proteomes" id="UP000253941"/>
    </source>
</evidence>
<evidence type="ECO:0000256" key="1">
    <source>
        <dbReference type="ARBA" id="ARBA00022741"/>
    </source>
</evidence>
<dbReference type="Gene3D" id="3.40.50.300">
    <property type="entry name" value="P-loop containing nucleotide triphosphate hydrolases"/>
    <property type="match status" value="1"/>
</dbReference>
<name>A0A369TAE6_9PROT</name>
<reference evidence="3 4" key="1">
    <citation type="submission" date="2018-07" db="EMBL/GenBank/DDBJ databases">
        <title>Venubactetium sediminum gen. nov., sp. nov., isolated from a marine solar saltern.</title>
        <authorList>
            <person name="Wang S."/>
        </authorList>
    </citation>
    <scope>NUCLEOTIDE SEQUENCE [LARGE SCALE GENOMIC DNA]</scope>
    <source>
        <strain evidence="3 4">WD2A32</strain>
    </source>
</reference>
<dbReference type="AlphaFoldDB" id="A0A369TAE6"/>
<dbReference type="InterPro" id="IPR027417">
    <property type="entry name" value="P-loop_NTPase"/>
</dbReference>
<dbReference type="RefSeq" id="WP_114581813.1">
    <property type="nucleotide sequence ID" value="NZ_QPMH01000006.1"/>
</dbReference>
<keyword evidence="1" id="KW-0547">Nucleotide-binding</keyword>
<proteinExistence type="predicted"/>
<dbReference type="GO" id="GO:0005524">
    <property type="term" value="F:ATP binding"/>
    <property type="evidence" value="ECO:0007669"/>
    <property type="project" value="UniProtKB-KW"/>
</dbReference>
<dbReference type="InterPro" id="IPR005702">
    <property type="entry name" value="Wzc-like_C"/>
</dbReference>
<dbReference type="Proteomes" id="UP000253941">
    <property type="component" value="Unassembled WGS sequence"/>
</dbReference>
<comment type="caution">
    <text evidence="3">The sequence shown here is derived from an EMBL/GenBank/DDBJ whole genome shotgun (WGS) entry which is preliminary data.</text>
</comment>
<dbReference type="EMBL" id="QPMH01000006">
    <property type="protein sequence ID" value="RDD62301.1"/>
    <property type="molecule type" value="Genomic_DNA"/>
</dbReference>
<evidence type="ECO:0000313" key="3">
    <source>
        <dbReference type="EMBL" id="RDD62301.1"/>
    </source>
</evidence>
<gene>
    <name evidence="3" type="ORF">DRB17_08710</name>
</gene>